<keyword evidence="7" id="KW-1185">Reference proteome</keyword>
<dbReference type="CDD" id="cd00833">
    <property type="entry name" value="PKS"/>
    <property type="match status" value="1"/>
</dbReference>
<dbReference type="SMART" id="SM00825">
    <property type="entry name" value="PKS_KS"/>
    <property type="match status" value="1"/>
</dbReference>
<dbReference type="PROSITE" id="PS52004">
    <property type="entry name" value="KS3_2"/>
    <property type="match status" value="1"/>
</dbReference>
<evidence type="ECO:0000313" key="6">
    <source>
        <dbReference type="EMBL" id="ORA88096.1"/>
    </source>
</evidence>
<dbReference type="Gene3D" id="3.40.47.10">
    <property type="match status" value="1"/>
</dbReference>
<evidence type="ECO:0000256" key="3">
    <source>
        <dbReference type="ARBA" id="ARBA00022679"/>
    </source>
</evidence>
<feature type="non-terminal residue" evidence="6">
    <location>
        <position position="249"/>
    </location>
</feature>
<keyword evidence="2" id="KW-0597">Phosphoprotein</keyword>
<keyword evidence="1" id="KW-0596">Phosphopantetheine</keyword>
<comment type="caution">
    <text evidence="6">The sequence shown here is derived from an EMBL/GenBank/DDBJ whole genome shotgun (WGS) entry which is preliminary data.</text>
</comment>
<dbReference type="PANTHER" id="PTHR43775">
    <property type="entry name" value="FATTY ACID SYNTHASE"/>
    <property type="match status" value="1"/>
</dbReference>
<dbReference type="SUPFAM" id="SSF53901">
    <property type="entry name" value="Thiolase-like"/>
    <property type="match status" value="1"/>
</dbReference>
<reference evidence="6 7" key="1">
    <citation type="submission" date="2017-02" db="EMBL/GenBank/DDBJ databases">
        <title>The new phylogeny of genus Mycobacterium.</title>
        <authorList>
            <person name="Tortoli E."/>
            <person name="Trovato A."/>
            <person name="Cirillo D.M."/>
        </authorList>
    </citation>
    <scope>NUCLEOTIDE SEQUENCE [LARGE SCALE GENOMIC DNA]</scope>
    <source>
        <strain evidence="6 7">DSM 44049</strain>
    </source>
</reference>
<accession>A0A1X0EPV6</accession>
<dbReference type="RefSeq" id="WP_139805476.1">
    <property type="nucleotide sequence ID" value="NZ_MVHT01000198.1"/>
</dbReference>
<dbReference type="GO" id="GO:0071770">
    <property type="term" value="P:DIM/DIP cell wall layer assembly"/>
    <property type="evidence" value="ECO:0007669"/>
    <property type="project" value="TreeGrafter"/>
</dbReference>
<gene>
    <name evidence="6" type="ORF">BST27_30175</name>
</gene>
<dbReference type="Pfam" id="PF00109">
    <property type="entry name" value="ketoacyl-synt"/>
    <property type="match status" value="1"/>
</dbReference>
<dbReference type="InterPro" id="IPR016039">
    <property type="entry name" value="Thiolase-like"/>
</dbReference>
<dbReference type="GO" id="GO:0004315">
    <property type="term" value="F:3-oxoacyl-[acyl-carrier-protein] synthase activity"/>
    <property type="evidence" value="ECO:0007669"/>
    <property type="project" value="InterPro"/>
</dbReference>
<dbReference type="PROSITE" id="PS00606">
    <property type="entry name" value="KS3_1"/>
    <property type="match status" value="1"/>
</dbReference>
<dbReference type="InterPro" id="IPR018201">
    <property type="entry name" value="Ketoacyl_synth_AS"/>
</dbReference>
<dbReference type="InterPro" id="IPR020841">
    <property type="entry name" value="PKS_Beta-ketoAc_synthase_dom"/>
</dbReference>
<evidence type="ECO:0000256" key="2">
    <source>
        <dbReference type="ARBA" id="ARBA00022553"/>
    </source>
</evidence>
<proteinExistence type="predicted"/>
<dbReference type="Proteomes" id="UP000192739">
    <property type="component" value="Unassembled WGS sequence"/>
</dbReference>
<dbReference type="GO" id="GO:0006633">
    <property type="term" value="P:fatty acid biosynthetic process"/>
    <property type="evidence" value="ECO:0007669"/>
    <property type="project" value="InterPro"/>
</dbReference>
<dbReference type="GO" id="GO:0005886">
    <property type="term" value="C:plasma membrane"/>
    <property type="evidence" value="ECO:0007669"/>
    <property type="project" value="TreeGrafter"/>
</dbReference>
<protein>
    <submittedName>
        <fullName evidence="6">Polyketide synthase</fullName>
    </submittedName>
</protein>
<dbReference type="PANTHER" id="PTHR43775:SF37">
    <property type="entry name" value="SI:DKEY-61P9.11"/>
    <property type="match status" value="1"/>
</dbReference>
<evidence type="ECO:0000259" key="5">
    <source>
        <dbReference type="PROSITE" id="PS52004"/>
    </source>
</evidence>
<dbReference type="EMBL" id="MVHT01000198">
    <property type="protein sequence ID" value="ORA88096.1"/>
    <property type="molecule type" value="Genomic_DNA"/>
</dbReference>
<name>A0A1X0EPV6_MYCIE</name>
<keyword evidence="3" id="KW-0808">Transferase</keyword>
<organism evidence="6 7">
    <name type="scientific">Mycobacterium intermedium</name>
    <dbReference type="NCBI Taxonomy" id="28445"/>
    <lineage>
        <taxon>Bacteria</taxon>
        <taxon>Bacillati</taxon>
        <taxon>Actinomycetota</taxon>
        <taxon>Actinomycetes</taxon>
        <taxon>Mycobacteriales</taxon>
        <taxon>Mycobacteriaceae</taxon>
        <taxon>Mycobacterium</taxon>
        <taxon>Mycobacterium simiae complex</taxon>
    </lineage>
</organism>
<dbReference type="AlphaFoldDB" id="A0A1X0EPV6"/>
<sequence>MTTTSAPNPDRRAIITEALRKIDDLTARLAVAEKSSTEPIAVVGMGCRFPGGVNNPEQFWELLRDGRSGIGRVPPERWDADAFFTDDHTVPGTICSRDGGFLSGWQPDEFDAEFFSISPREAAAMDPQQRLFLEVAWEALEHSGIAPHTIRGTQTSVFVGVTAYDYMVTLAGQLRPEDLDAYIPTGNALNFTAGRLAYFLGARGPAMVIDTACSSSLVAVHLACQSLRSGESDTALVGGTNLLLSPGPS</sequence>
<dbReference type="GO" id="GO:0005737">
    <property type="term" value="C:cytoplasm"/>
    <property type="evidence" value="ECO:0007669"/>
    <property type="project" value="TreeGrafter"/>
</dbReference>
<evidence type="ECO:0000313" key="7">
    <source>
        <dbReference type="Proteomes" id="UP000192739"/>
    </source>
</evidence>
<evidence type="ECO:0000256" key="1">
    <source>
        <dbReference type="ARBA" id="ARBA00022450"/>
    </source>
</evidence>
<feature type="domain" description="Ketosynthase family 3 (KS3)" evidence="5">
    <location>
        <begin position="37"/>
        <end position="249"/>
    </location>
</feature>
<evidence type="ECO:0000256" key="4">
    <source>
        <dbReference type="ARBA" id="ARBA00023268"/>
    </source>
</evidence>
<keyword evidence="4" id="KW-0511">Multifunctional enzyme</keyword>
<dbReference type="GO" id="GO:0004312">
    <property type="term" value="F:fatty acid synthase activity"/>
    <property type="evidence" value="ECO:0007669"/>
    <property type="project" value="TreeGrafter"/>
</dbReference>
<dbReference type="InterPro" id="IPR050091">
    <property type="entry name" value="PKS_NRPS_Biosynth_Enz"/>
</dbReference>
<dbReference type="InterPro" id="IPR014030">
    <property type="entry name" value="Ketoacyl_synth_N"/>
</dbReference>